<dbReference type="PANTHER" id="PTHR35007">
    <property type="entry name" value="INTEGRAL MEMBRANE PROTEIN-RELATED"/>
    <property type="match status" value="1"/>
</dbReference>
<name>A0AAJ1SW97_9MICC</name>
<proteinExistence type="predicted"/>
<dbReference type="Pfam" id="PF00482">
    <property type="entry name" value="T2SSF"/>
    <property type="match status" value="1"/>
</dbReference>
<feature type="transmembrane region" description="Helical" evidence="6">
    <location>
        <begin position="252"/>
        <end position="276"/>
    </location>
</feature>
<feature type="transmembrane region" description="Helical" evidence="6">
    <location>
        <begin position="76"/>
        <end position="96"/>
    </location>
</feature>
<dbReference type="RefSeq" id="WP_141159997.1">
    <property type="nucleotide sequence ID" value="NZ_JAUSTB010000002.1"/>
</dbReference>
<organism evidence="8 9">
    <name type="scientific">Pseudarthrobacter niigatensis</name>
    <dbReference type="NCBI Taxonomy" id="369935"/>
    <lineage>
        <taxon>Bacteria</taxon>
        <taxon>Bacillati</taxon>
        <taxon>Actinomycetota</taxon>
        <taxon>Actinomycetes</taxon>
        <taxon>Micrococcales</taxon>
        <taxon>Micrococcaceae</taxon>
        <taxon>Pseudarthrobacter</taxon>
    </lineage>
</organism>
<evidence type="ECO:0000259" key="7">
    <source>
        <dbReference type="Pfam" id="PF00482"/>
    </source>
</evidence>
<keyword evidence="2" id="KW-1003">Cell membrane</keyword>
<evidence type="ECO:0000256" key="2">
    <source>
        <dbReference type="ARBA" id="ARBA00022475"/>
    </source>
</evidence>
<gene>
    <name evidence="8" type="ORF">J2T23_000860</name>
</gene>
<feature type="domain" description="Type II secretion system protein GspF" evidence="7">
    <location>
        <begin position="114"/>
        <end position="238"/>
    </location>
</feature>
<feature type="transmembrane region" description="Helical" evidence="6">
    <location>
        <begin position="49"/>
        <end position="70"/>
    </location>
</feature>
<dbReference type="EMBL" id="JAUSTB010000002">
    <property type="protein sequence ID" value="MDQ0144977.1"/>
    <property type="molecule type" value="Genomic_DNA"/>
</dbReference>
<comment type="caution">
    <text evidence="8">The sequence shown here is derived from an EMBL/GenBank/DDBJ whole genome shotgun (WGS) entry which is preliminary data.</text>
</comment>
<keyword evidence="5 6" id="KW-0472">Membrane</keyword>
<feature type="transmembrane region" description="Helical" evidence="6">
    <location>
        <begin position="6"/>
        <end position="22"/>
    </location>
</feature>
<evidence type="ECO:0000256" key="6">
    <source>
        <dbReference type="SAM" id="Phobius"/>
    </source>
</evidence>
<dbReference type="Gene3D" id="1.20.81.30">
    <property type="entry name" value="Type II secretion system (T2SS), domain F"/>
    <property type="match status" value="1"/>
</dbReference>
<dbReference type="GO" id="GO:0005886">
    <property type="term" value="C:plasma membrane"/>
    <property type="evidence" value="ECO:0007669"/>
    <property type="project" value="UniProtKB-SubCell"/>
</dbReference>
<dbReference type="InterPro" id="IPR042094">
    <property type="entry name" value="T2SS_GspF_sf"/>
</dbReference>
<keyword evidence="4 6" id="KW-1133">Transmembrane helix</keyword>
<dbReference type="PANTHER" id="PTHR35007:SF2">
    <property type="entry name" value="PILUS ASSEMBLE PROTEIN"/>
    <property type="match status" value="1"/>
</dbReference>
<evidence type="ECO:0000256" key="3">
    <source>
        <dbReference type="ARBA" id="ARBA00022692"/>
    </source>
</evidence>
<protein>
    <submittedName>
        <fullName evidence="8">Tight adherence protein B</fullName>
    </submittedName>
</protein>
<accession>A0AAJ1SW97</accession>
<keyword evidence="3 6" id="KW-0812">Transmembrane</keyword>
<keyword evidence="9" id="KW-1185">Reference proteome</keyword>
<evidence type="ECO:0000313" key="9">
    <source>
        <dbReference type="Proteomes" id="UP001239267"/>
    </source>
</evidence>
<evidence type="ECO:0000256" key="1">
    <source>
        <dbReference type="ARBA" id="ARBA00004651"/>
    </source>
</evidence>
<dbReference type="InterPro" id="IPR018076">
    <property type="entry name" value="T2SS_GspF_dom"/>
</dbReference>
<dbReference type="AlphaFoldDB" id="A0AAJ1SW97"/>
<evidence type="ECO:0000256" key="5">
    <source>
        <dbReference type="ARBA" id="ARBA00023136"/>
    </source>
</evidence>
<evidence type="ECO:0000313" key="8">
    <source>
        <dbReference type="EMBL" id="MDQ0144977.1"/>
    </source>
</evidence>
<feature type="transmembrane region" description="Helical" evidence="6">
    <location>
        <begin position="219"/>
        <end position="240"/>
    </location>
</feature>
<reference evidence="8 9" key="1">
    <citation type="submission" date="2023-07" db="EMBL/GenBank/DDBJ databases">
        <title>Sorghum-associated microbial communities from plants grown in Nebraska, USA.</title>
        <authorList>
            <person name="Schachtman D."/>
        </authorList>
    </citation>
    <scope>NUCLEOTIDE SEQUENCE [LARGE SCALE GENOMIC DNA]</scope>
    <source>
        <strain evidence="8 9">DS1001</strain>
    </source>
</reference>
<dbReference type="Proteomes" id="UP001239267">
    <property type="component" value="Unassembled WGS sequence"/>
</dbReference>
<evidence type="ECO:0000256" key="4">
    <source>
        <dbReference type="ARBA" id="ARBA00022989"/>
    </source>
</evidence>
<comment type="subcellular location">
    <subcellularLocation>
        <location evidence="1">Cell membrane</location>
        <topology evidence="1">Multi-pass membrane protein</topology>
    </subcellularLocation>
</comment>
<sequence length="285" mass="31349">MIPALVGTVAGVGLFLIWWSCWETPDRGNRQRKPGRLADLLAAAGVDKVSVRSLVGTCLGLGIFVALVFYVVSRSWPIAGCFGLFGMWLPITILRWRARKRTAMLRQLWPDVVDHLRSAIRAGLPLPEALIQLGEKGPEELRPIFREFGADYRAGGQFEGSLNKLKQRLADPVADRIIEALRLTREVGGSDLGKLLGTLAEFLRESARTRSELEARQSWTINAARLAVAAPWIVMILLATRPEAIQAYNTPMGAAVLVGGLVVSLLCYTAMLRIGALPQDERVLR</sequence>